<dbReference type="InterPro" id="IPR013320">
    <property type="entry name" value="ConA-like_dom_sf"/>
</dbReference>
<dbReference type="PANTHER" id="PTHR12864">
    <property type="entry name" value="RAN BINDING PROTEIN 9-RELATED"/>
    <property type="match status" value="1"/>
</dbReference>
<dbReference type="InterPro" id="IPR050618">
    <property type="entry name" value="Ubq-SigPath_Reg"/>
</dbReference>
<dbReference type="InterPro" id="IPR043136">
    <property type="entry name" value="B30.2/SPRY_sf"/>
</dbReference>
<dbReference type="InterPro" id="IPR024964">
    <property type="entry name" value="CTLH/CRA"/>
</dbReference>
<dbReference type="SMART" id="SM00449">
    <property type="entry name" value="SPRY"/>
    <property type="match status" value="1"/>
</dbReference>
<evidence type="ECO:0000259" key="1">
    <source>
        <dbReference type="PROSITE" id="PS50188"/>
    </source>
</evidence>
<dbReference type="OrthoDB" id="25503at2759"/>
<organism evidence="3 4">
    <name type="scientific">Rhizopus azygosporus</name>
    <name type="common">Rhizopus microsporus var. azygosporus</name>
    <dbReference type="NCBI Taxonomy" id="86630"/>
    <lineage>
        <taxon>Eukaryota</taxon>
        <taxon>Fungi</taxon>
        <taxon>Fungi incertae sedis</taxon>
        <taxon>Mucoromycota</taxon>
        <taxon>Mucoromycotina</taxon>
        <taxon>Mucoromycetes</taxon>
        <taxon>Mucorales</taxon>
        <taxon>Mucorineae</taxon>
        <taxon>Rhizopodaceae</taxon>
        <taxon>Rhizopus</taxon>
    </lineage>
</organism>
<dbReference type="AlphaFoldDB" id="A0A367JZD3"/>
<dbReference type="Pfam" id="PF00622">
    <property type="entry name" value="SPRY"/>
    <property type="match status" value="1"/>
</dbReference>
<reference evidence="3 4" key="1">
    <citation type="journal article" date="2018" name="G3 (Bethesda)">
        <title>Phylogenetic and Phylogenomic Definition of Rhizopus Species.</title>
        <authorList>
            <person name="Gryganskyi A.P."/>
            <person name="Golan J."/>
            <person name="Dolatabadi S."/>
            <person name="Mondo S."/>
            <person name="Robb S."/>
            <person name="Idnurm A."/>
            <person name="Muszewska A."/>
            <person name="Steczkiewicz K."/>
            <person name="Masonjones S."/>
            <person name="Liao H.L."/>
            <person name="Gajdeczka M.T."/>
            <person name="Anike F."/>
            <person name="Vuek A."/>
            <person name="Anishchenko I.M."/>
            <person name="Voigt K."/>
            <person name="de Hoog G.S."/>
            <person name="Smith M.E."/>
            <person name="Heitman J."/>
            <person name="Vilgalys R."/>
            <person name="Stajich J.E."/>
        </authorList>
    </citation>
    <scope>NUCLEOTIDE SEQUENCE [LARGE SCALE GENOMIC DNA]</scope>
    <source>
        <strain evidence="3 4">CBS 357.93</strain>
    </source>
</reference>
<dbReference type="Gene3D" id="2.60.120.920">
    <property type="match status" value="1"/>
</dbReference>
<name>A0A367JZD3_RHIAZ</name>
<protein>
    <submittedName>
        <fullName evidence="3">Ran-binding protein 9</fullName>
    </submittedName>
</protein>
<feature type="domain" description="CTLH" evidence="2">
    <location>
        <begin position="276"/>
        <end position="333"/>
    </location>
</feature>
<dbReference type="CDD" id="cd12909">
    <property type="entry name" value="SPRY_RanBP9_10"/>
    <property type="match status" value="1"/>
</dbReference>
<dbReference type="PROSITE" id="PS50896">
    <property type="entry name" value="LISH"/>
    <property type="match status" value="1"/>
</dbReference>
<dbReference type="EMBL" id="PJQL01000485">
    <property type="protein sequence ID" value="RCH95255.1"/>
    <property type="molecule type" value="Genomic_DNA"/>
</dbReference>
<feature type="domain" description="B30.2/SPRY" evidence="1">
    <location>
        <begin position="15"/>
        <end position="204"/>
    </location>
</feature>
<evidence type="ECO:0000313" key="3">
    <source>
        <dbReference type="EMBL" id="RCH95255.1"/>
    </source>
</evidence>
<dbReference type="InterPro" id="IPR006595">
    <property type="entry name" value="CTLH_C"/>
</dbReference>
<dbReference type="Pfam" id="PF08513">
    <property type="entry name" value="LisH"/>
    <property type="match status" value="1"/>
</dbReference>
<dbReference type="InterPro" id="IPR013144">
    <property type="entry name" value="CRA_dom"/>
</dbReference>
<dbReference type="InterPro" id="IPR001870">
    <property type="entry name" value="B30.2/SPRY"/>
</dbReference>
<dbReference type="SMART" id="SM00668">
    <property type="entry name" value="CTLH"/>
    <property type="match status" value="1"/>
</dbReference>
<proteinExistence type="predicted"/>
<dbReference type="InterPro" id="IPR006594">
    <property type="entry name" value="LisH"/>
</dbReference>
<gene>
    <name evidence="3" type="primary">RANBP9_1</name>
    <name evidence="3" type="ORF">CU097_011020</name>
</gene>
<sequence>MISKYPAYLKYTNYAQLVSEQYDQMMKEVDLRLPQFWNKHDKARYIDVGMNGYDLYYSGPGKKELDAATIRTNFPIRPQCGIYYFEIKVTSKGEDGFICIGFCRAGNKLERLPGWDAHSYAYHADDGHIFDQCGRGKSYGPTFTTGDVVGCGIDYANQTAFFTKNGLFLGVAFKQVDLSEPIYPCVGLRTPGEKVSVNFGQERFVFDIVQYVKEKKAQVIRDVVSKNNKVDQDNMDQLVLNYLVHHGYIEAANALQKNLSYIKRTPYSTFPATSQYTQTRFNIRKLIIEGKIDETIEQLHIVYPGLLDSRPDILFALKAQKFVELIRHSIQHHHHHHNHHYNHFHEEAKGNDHLQNQPLYEEDNTEHHTTAIQHPPPVSVPAPGRRLSWAAIAASPTHPTFERRSSNASSIHSLDYFDEEHGYIRKAMNYGQKLQEEYNSNSSYRASLTEISSLLAYPNPTTSPSAHLLNKSARDSLASDVNAAIQMYQHEQQESSLERVFKQVTVTLQQLALTGHGQATLVQTDSA</sequence>
<comment type="caution">
    <text evidence="3">The sequence shown here is derived from an EMBL/GenBank/DDBJ whole genome shotgun (WGS) entry which is preliminary data.</text>
</comment>
<dbReference type="Proteomes" id="UP000252139">
    <property type="component" value="Unassembled WGS sequence"/>
</dbReference>
<evidence type="ECO:0000259" key="2">
    <source>
        <dbReference type="PROSITE" id="PS50897"/>
    </source>
</evidence>
<dbReference type="Pfam" id="PF10607">
    <property type="entry name" value="CTLH"/>
    <property type="match status" value="1"/>
</dbReference>
<dbReference type="SMART" id="SM00757">
    <property type="entry name" value="CRA"/>
    <property type="match status" value="1"/>
</dbReference>
<dbReference type="PROSITE" id="PS50897">
    <property type="entry name" value="CTLH"/>
    <property type="match status" value="1"/>
</dbReference>
<dbReference type="SUPFAM" id="SSF49899">
    <property type="entry name" value="Concanavalin A-like lectins/glucanases"/>
    <property type="match status" value="1"/>
</dbReference>
<dbReference type="InterPro" id="IPR003877">
    <property type="entry name" value="SPRY_dom"/>
</dbReference>
<dbReference type="PROSITE" id="PS50188">
    <property type="entry name" value="B302_SPRY"/>
    <property type="match status" value="1"/>
</dbReference>
<accession>A0A367JZD3</accession>
<keyword evidence="4" id="KW-1185">Reference proteome</keyword>
<dbReference type="STRING" id="86630.A0A367JZD3"/>
<evidence type="ECO:0000313" key="4">
    <source>
        <dbReference type="Proteomes" id="UP000252139"/>
    </source>
</evidence>
<dbReference type="InterPro" id="IPR035782">
    <property type="entry name" value="SPRY_RanBP9/10"/>
</dbReference>